<evidence type="ECO:0000313" key="10">
    <source>
        <dbReference type="Proteomes" id="UP000829494"/>
    </source>
</evidence>
<reference evidence="9 10" key="1">
    <citation type="submission" date="2022-03" db="EMBL/GenBank/DDBJ databases">
        <title>Complete genome of Streptomyces rimosus ssp. rimosus R7 (=ATCC 10970).</title>
        <authorList>
            <person name="Beganovic S."/>
            <person name="Ruckert C."/>
            <person name="Busche T."/>
            <person name="Kalinowski J."/>
            <person name="Wittmann C."/>
        </authorList>
    </citation>
    <scope>NUCLEOTIDE SEQUENCE [LARGE SCALE GENOMIC DNA]</scope>
    <source>
        <strain evidence="9 10">R7</strain>
    </source>
</reference>
<feature type="compositionally biased region" description="Gly residues" evidence="6">
    <location>
        <begin position="15"/>
        <end position="29"/>
    </location>
</feature>
<keyword evidence="9" id="KW-0449">Lipoprotein</keyword>
<feature type="transmembrane region" description="Helical" evidence="7">
    <location>
        <begin position="194"/>
        <end position="218"/>
    </location>
</feature>
<dbReference type="Proteomes" id="UP000829494">
    <property type="component" value="Chromosome"/>
</dbReference>
<dbReference type="PANTHER" id="PTHR30287">
    <property type="entry name" value="MEMBRANE COMPONENT OF PREDICTED ABC SUPERFAMILY METABOLITE UPTAKE TRANSPORTER"/>
    <property type="match status" value="1"/>
</dbReference>
<name>A0ABY3Z9K7_STRRM</name>
<accession>A0ABY3Z9K7</accession>
<proteinExistence type="predicted"/>
<feature type="transmembrane region" description="Helical" evidence="7">
    <location>
        <begin position="239"/>
        <end position="259"/>
    </location>
</feature>
<evidence type="ECO:0000256" key="3">
    <source>
        <dbReference type="ARBA" id="ARBA00022692"/>
    </source>
</evidence>
<feature type="domain" description="ABC3 transporter permease C-terminal" evidence="8">
    <location>
        <begin position="103"/>
        <end position="220"/>
    </location>
</feature>
<protein>
    <submittedName>
        <fullName evidence="9">Outer membrane-specific lipoprotein transporter subunit LolE</fullName>
    </submittedName>
</protein>
<comment type="subcellular location">
    <subcellularLocation>
        <location evidence="1">Cell membrane</location>
        <topology evidence="1">Multi-pass membrane protein</topology>
    </subcellularLocation>
</comment>
<dbReference type="RefSeq" id="WP_003984786.1">
    <property type="nucleotide sequence ID" value="NZ_CP043497.1"/>
</dbReference>
<evidence type="ECO:0000256" key="2">
    <source>
        <dbReference type="ARBA" id="ARBA00022475"/>
    </source>
</evidence>
<dbReference type="EMBL" id="CP094298">
    <property type="protein sequence ID" value="UNZ06839.1"/>
    <property type="molecule type" value="Genomic_DNA"/>
</dbReference>
<evidence type="ECO:0000256" key="4">
    <source>
        <dbReference type="ARBA" id="ARBA00022989"/>
    </source>
</evidence>
<keyword evidence="4 7" id="KW-1133">Transmembrane helix</keyword>
<feature type="transmembrane region" description="Helical" evidence="7">
    <location>
        <begin position="445"/>
        <end position="468"/>
    </location>
</feature>
<keyword evidence="2" id="KW-1003">Cell membrane</keyword>
<dbReference type="InterPro" id="IPR038766">
    <property type="entry name" value="Membrane_comp_ABC_pdt"/>
</dbReference>
<keyword evidence="10" id="KW-1185">Reference proteome</keyword>
<evidence type="ECO:0000256" key="6">
    <source>
        <dbReference type="SAM" id="MobiDB-lite"/>
    </source>
</evidence>
<evidence type="ECO:0000313" key="9">
    <source>
        <dbReference type="EMBL" id="UNZ06839.1"/>
    </source>
</evidence>
<dbReference type="GeneID" id="66854024"/>
<evidence type="ECO:0000256" key="1">
    <source>
        <dbReference type="ARBA" id="ARBA00004651"/>
    </source>
</evidence>
<organism evidence="9 10">
    <name type="scientific">Streptomyces rimosus subsp. rimosus</name>
    <dbReference type="NCBI Taxonomy" id="132474"/>
    <lineage>
        <taxon>Bacteria</taxon>
        <taxon>Bacillati</taxon>
        <taxon>Actinomycetota</taxon>
        <taxon>Actinomycetes</taxon>
        <taxon>Kitasatosporales</taxon>
        <taxon>Streptomycetaceae</taxon>
        <taxon>Streptomyces</taxon>
    </lineage>
</organism>
<feature type="transmembrane region" description="Helical" evidence="7">
    <location>
        <begin position="321"/>
        <end position="342"/>
    </location>
</feature>
<keyword evidence="3 7" id="KW-0812">Transmembrane</keyword>
<feature type="transmembrane region" description="Helical" evidence="7">
    <location>
        <begin position="54"/>
        <end position="76"/>
    </location>
</feature>
<feature type="transmembrane region" description="Helical" evidence="7">
    <location>
        <begin position="146"/>
        <end position="174"/>
    </location>
</feature>
<feature type="transmembrane region" description="Helical" evidence="7">
    <location>
        <begin position="96"/>
        <end position="125"/>
    </location>
</feature>
<keyword evidence="5 7" id="KW-0472">Membrane</keyword>
<feature type="domain" description="ABC3 transporter permease C-terminal" evidence="8">
    <location>
        <begin position="369"/>
        <end position="471"/>
    </location>
</feature>
<evidence type="ECO:0000256" key="7">
    <source>
        <dbReference type="SAM" id="Phobius"/>
    </source>
</evidence>
<feature type="region of interest" description="Disordered" evidence="6">
    <location>
        <begin position="1"/>
        <end position="40"/>
    </location>
</feature>
<dbReference type="InterPro" id="IPR003838">
    <property type="entry name" value="ABC3_permease_C"/>
</dbReference>
<dbReference type="PANTHER" id="PTHR30287:SF1">
    <property type="entry name" value="INNER MEMBRANE PROTEIN"/>
    <property type="match status" value="1"/>
</dbReference>
<feature type="transmembrane region" description="Helical" evidence="7">
    <location>
        <begin position="413"/>
        <end position="433"/>
    </location>
</feature>
<feature type="compositionally biased region" description="Low complexity" evidence="6">
    <location>
        <begin position="30"/>
        <end position="40"/>
    </location>
</feature>
<evidence type="ECO:0000256" key="5">
    <source>
        <dbReference type="ARBA" id="ARBA00023136"/>
    </source>
</evidence>
<evidence type="ECO:0000259" key="8">
    <source>
        <dbReference type="Pfam" id="PF02687"/>
    </source>
</evidence>
<gene>
    <name evidence="9" type="ORF">SRIMR7_32270</name>
</gene>
<sequence>MSGGSAAGPRSGAGFRAGTGGGAKAGAGADGPPAKGRATSGLARAALRGHRASFTGTALAALFAATVVSASTMLLAATGAEDVPPAARRAMAASEIGVMAAGFLIVSVYLSVFVIASTMGTAVTQQHREFAMLRAIGARPWQIRRAVAAQAVAAAVPSAVAGFALGGVLARWWFGGMADHGLIPPGVAFTFSWVALPVCLAVATVTSALAGVLAASRFAGLRPARALEEAAAGRRELGLLRLPLGLAAVAGGVVVSSVLARQPEKAGQGAFLVLLLFCFGVGLLGPRIVGPVAWLVARSADRLGSSAELAMLNVTTQSRRFSAAVVPLVLVVAFGTTKIAMHTTALHRTGSAGPAPSVWMDYAVTGLYAGFAAIAAANTLAMITTERRRDLALLRLIGTHPLRLRSMAAWESAVVAATALLLGTAIALCTLAPLLRSAYGSALPYLPWTTVLGISGGVLLLTLLATGLPVHATLRRRATETLAAA</sequence>
<feature type="transmembrane region" description="Helical" evidence="7">
    <location>
        <begin position="362"/>
        <end position="383"/>
    </location>
</feature>
<feature type="transmembrane region" description="Helical" evidence="7">
    <location>
        <begin position="271"/>
        <end position="296"/>
    </location>
</feature>
<dbReference type="Pfam" id="PF02687">
    <property type="entry name" value="FtsX"/>
    <property type="match status" value="2"/>
</dbReference>